<feature type="domain" description="Prepilin type IV endopeptidase peptidase" evidence="3">
    <location>
        <begin position="60"/>
        <end position="168"/>
    </location>
</feature>
<evidence type="ECO:0000313" key="4">
    <source>
        <dbReference type="EMBL" id="TXK04738.1"/>
    </source>
</evidence>
<dbReference type="Proteomes" id="UP000321196">
    <property type="component" value="Unassembled WGS sequence"/>
</dbReference>
<keyword evidence="2" id="KW-0472">Membrane</keyword>
<evidence type="ECO:0000259" key="3">
    <source>
        <dbReference type="Pfam" id="PF01478"/>
    </source>
</evidence>
<feature type="transmembrane region" description="Helical" evidence="2">
    <location>
        <begin position="106"/>
        <end position="127"/>
    </location>
</feature>
<comment type="similarity">
    <text evidence="1">Belongs to the peptidase A24 family.</text>
</comment>
<dbReference type="Gene3D" id="1.20.120.1220">
    <property type="match status" value="1"/>
</dbReference>
<feature type="transmembrane region" description="Helical" evidence="2">
    <location>
        <begin position="48"/>
        <end position="70"/>
    </location>
</feature>
<reference evidence="4 5" key="1">
    <citation type="submission" date="2019-08" db="EMBL/GenBank/DDBJ databases">
        <authorList>
            <person name="Dong K."/>
        </authorList>
    </citation>
    <scope>NUCLEOTIDE SEQUENCE [LARGE SCALE GENOMIC DNA]</scope>
    <source>
        <strain evidence="4 5">M4-8</strain>
    </source>
</reference>
<sequence length="206" mass="20722">MSATIQKTKSAMRQHRLSVAVLSAVGIGIAVLMLAAGGFSRANPAGGWMANVLLCLGLVVLAVSSACLVITDAFHHILPHIIMGPLAVMTLLIMLMAVIAGADGQAALWGLGIGVATGLVLLALAIIPGAGLGGGDVKLAAILAAIVAWFNLPALPFALLSALMSASVFAIIAMVTGRATRKTAIALGPFLIFGAWLALALSVVPS</sequence>
<proteinExistence type="inferred from homology"/>
<dbReference type="GO" id="GO:0004190">
    <property type="term" value="F:aspartic-type endopeptidase activity"/>
    <property type="evidence" value="ECO:0007669"/>
    <property type="project" value="InterPro"/>
</dbReference>
<feature type="transmembrane region" description="Helical" evidence="2">
    <location>
        <begin position="184"/>
        <end position="204"/>
    </location>
</feature>
<dbReference type="PANTHER" id="PTHR30487:SF0">
    <property type="entry name" value="PREPILIN LEADER PEPTIDASE_N-METHYLTRANSFERASE-RELATED"/>
    <property type="match status" value="1"/>
</dbReference>
<dbReference type="InterPro" id="IPR050882">
    <property type="entry name" value="Prepilin_peptidase/N-MTase"/>
</dbReference>
<dbReference type="OrthoDB" id="2087435at2"/>
<dbReference type="EMBL" id="VRSW01000002">
    <property type="protein sequence ID" value="TXK04738.1"/>
    <property type="molecule type" value="Genomic_DNA"/>
</dbReference>
<accession>A0A5C8HMI6</accession>
<name>A0A5C8HMI6_9MICO</name>
<keyword evidence="2" id="KW-0812">Transmembrane</keyword>
<protein>
    <submittedName>
        <fullName evidence="4">Prepilin peptidase</fullName>
    </submittedName>
</protein>
<feature type="transmembrane region" description="Helical" evidence="2">
    <location>
        <begin position="158"/>
        <end position="177"/>
    </location>
</feature>
<dbReference type="GO" id="GO:0006465">
    <property type="term" value="P:signal peptide processing"/>
    <property type="evidence" value="ECO:0007669"/>
    <property type="project" value="TreeGrafter"/>
</dbReference>
<dbReference type="GO" id="GO:0005886">
    <property type="term" value="C:plasma membrane"/>
    <property type="evidence" value="ECO:0007669"/>
    <property type="project" value="TreeGrafter"/>
</dbReference>
<gene>
    <name evidence="4" type="ORF">FVP60_08725</name>
</gene>
<feature type="transmembrane region" description="Helical" evidence="2">
    <location>
        <begin position="17"/>
        <end position="36"/>
    </location>
</feature>
<dbReference type="Pfam" id="PF01478">
    <property type="entry name" value="Peptidase_A24"/>
    <property type="match status" value="1"/>
</dbReference>
<dbReference type="AlphaFoldDB" id="A0A5C8HMI6"/>
<evidence type="ECO:0000313" key="5">
    <source>
        <dbReference type="Proteomes" id="UP000321196"/>
    </source>
</evidence>
<dbReference type="InterPro" id="IPR000045">
    <property type="entry name" value="Prepilin_IV_endopep_pep"/>
</dbReference>
<evidence type="ECO:0000256" key="1">
    <source>
        <dbReference type="ARBA" id="ARBA00005801"/>
    </source>
</evidence>
<evidence type="ECO:0000256" key="2">
    <source>
        <dbReference type="SAM" id="Phobius"/>
    </source>
</evidence>
<organism evidence="4 5">
    <name type="scientific">Microbacterium mitrae</name>
    <dbReference type="NCBI Taxonomy" id="664640"/>
    <lineage>
        <taxon>Bacteria</taxon>
        <taxon>Bacillati</taxon>
        <taxon>Actinomycetota</taxon>
        <taxon>Actinomycetes</taxon>
        <taxon>Micrococcales</taxon>
        <taxon>Microbacteriaceae</taxon>
        <taxon>Microbacterium</taxon>
    </lineage>
</organism>
<dbReference type="RefSeq" id="WP_147825872.1">
    <property type="nucleotide sequence ID" value="NZ_BAAARG010000002.1"/>
</dbReference>
<keyword evidence="2" id="KW-1133">Transmembrane helix</keyword>
<keyword evidence="5" id="KW-1185">Reference proteome</keyword>
<comment type="caution">
    <text evidence="4">The sequence shown here is derived from an EMBL/GenBank/DDBJ whole genome shotgun (WGS) entry which is preliminary data.</text>
</comment>
<feature type="transmembrane region" description="Helical" evidence="2">
    <location>
        <begin position="77"/>
        <end position="100"/>
    </location>
</feature>
<dbReference type="PANTHER" id="PTHR30487">
    <property type="entry name" value="TYPE 4 PREPILIN-LIKE PROTEINS LEADER PEPTIDE-PROCESSING ENZYME"/>
    <property type="match status" value="1"/>
</dbReference>